<keyword evidence="3" id="KW-0808">Transferase</keyword>
<keyword evidence="12" id="KW-1185">Reference proteome</keyword>
<evidence type="ECO:0000256" key="7">
    <source>
        <dbReference type="ARBA" id="ARBA00022840"/>
    </source>
</evidence>
<dbReference type="EMBL" id="CP002432">
    <property type="protein sequence ID" value="ADU64998.1"/>
    <property type="molecule type" value="Genomic_DNA"/>
</dbReference>
<dbReference type="PANTHER" id="PTHR33571">
    <property type="entry name" value="SSL8005 PROTEIN"/>
    <property type="match status" value="1"/>
</dbReference>
<protein>
    <submittedName>
        <fullName evidence="11">DNA polymerase beta domain protein region</fullName>
    </submittedName>
</protein>
<dbReference type="GO" id="GO:0046872">
    <property type="term" value="F:metal ion binding"/>
    <property type="evidence" value="ECO:0007669"/>
    <property type="project" value="UniProtKB-KW"/>
</dbReference>
<evidence type="ECO:0000259" key="10">
    <source>
        <dbReference type="Pfam" id="PF01909"/>
    </source>
</evidence>
<evidence type="ECO:0000256" key="2">
    <source>
        <dbReference type="ARBA" id="ARBA00022649"/>
    </source>
</evidence>
<keyword evidence="2" id="KW-1277">Toxin-antitoxin system</keyword>
<evidence type="ECO:0000256" key="3">
    <source>
        <dbReference type="ARBA" id="ARBA00022679"/>
    </source>
</evidence>
<dbReference type="InterPro" id="IPR043519">
    <property type="entry name" value="NT_sf"/>
</dbReference>
<accession>E6W6J8</accession>
<evidence type="ECO:0000256" key="8">
    <source>
        <dbReference type="ARBA" id="ARBA00022842"/>
    </source>
</evidence>
<keyword evidence="6" id="KW-0547">Nucleotide-binding</keyword>
<comment type="similarity">
    <text evidence="9">Belongs to the MntA antitoxin family.</text>
</comment>
<dbReference type="PANTHER" id="PTHR33571:SF14">
    <property type="entry name" value="PROTEIN ADENYLYLTRANSFERASE MJ0435-RELATED"/>
    <property type="match status" value="1"/>
</dbReference>
<dbReference type="CDD" id="cd05403">
    <property type="entry name" value="NT_KNTase_like"/>
    <property type="match status" value="1"/>
</dbReference>
<evidence type="ECO:0000256" key="1">
    <source>
        <dbReference type="ARBA" id="ARBA00001946"/>
    </source>
</evidence>
<dbReference type="Gene3D" id="3.30.460.10">
    <property type="entry name" value="Beta Polymerase, domain 2"/>
    <property type="match status" value="1"/>
</dbReference>
<evidence type="ECO:0000256" key="9">
    <source>
        <dbReference type="ARBA" id="ARBA00038276"/>
    </source>
</evidence>
<dbReference type="OrthoDB" id="9809323at2"/>
<evidence type="ECO:0000313" key="12">
    <source>
        <dbReference type="Proteomes" id="UP000002572"/>
    </source>
</evidence>
<evidence type="ECO:0000313" key="11">
    <source>
        <dbReference type="EMBL" id="ADU64998.1"/>
    </source>
</evidence>
<dbReference type="InterPro" id="IPR052038">
    <property type="entry name" value="Type-VII_TA_antitoxin"/>
</dbReference>
<dbReference type="eggNOG" id="COG1669">
    <property type="taxonomic scope" value="Bacteria"/>
</dbReference>
<keyword evidence="4" id="KW-0548">Nucleotidyltransferase</keyword>
<proteinExistence type="inferred from homology"/>
<reference evidence="11 12" key="1">
    <citation type="submission" date="2010-12" db="EMBL/GenBank/DDBJ databases">
        <title>Complete sequence of Desulfurispirillum indicum S5.</title>
        <authorList>
            <consortium name="US DOE Joint Genome Institute"/>
            <person name="Lucas S."/>
            <person name="Copeland A."/>
            <person name="Lapidus A."/>
            <person name="Cheng J.-F."/>
            <person name="Goodwin L."/>
            <person name="Pitluck S."/>
            <person name="Chertkov O."/>
            <person name="Held B."/>
            <person name="Detter J.C."/>
            <person name="Han C."/>
            <person name="Tapia R."/>
            <person name="Land M."/>
            <person name="Hauser L."/>
            <person name="Kyrpides N."/>
            <person name="Ivanova N."/>
            <person name="Mikhailova N."/>
            <person name="Haggblom M."/>
            <person name="Rauschenbach I."/>
            <person name="Bini E."/>
            <person name="Woyke T."/>
        </authorList>
    </citation>
    <scope>NUCLEOTIDE SEQUENCE [LARGE SCALE GENOMIC DNA]</scope>
    <source>
        <strain evidence="12">ATCC BAA-1389 / DSM 22839 / S5</strain>
    </source>
</reference>
<evidence type="ECO:0000256" key="6">
    <source>
        <dbReference type="ARBA" id="ARBA00022741"/>
    </source>
</evidence>
<dbReference type="Pfam" id="PF01909">
    <property type="entry name" value="NTP_transf_2"/>
    <property type="match status" value="1"/>
</dbReference>
<dbReference type="HOGENOM" id="CLU_130257_10_3_0"/>
<keyword evidence="8" id="KW-0460">Magnesium</keyword>
<dbReference type="SUPFAM" id="SSF81301">
    <property type="entry name" value="Nucleotidyltransferase"/>
    <property type="match status" value="1"/>
</dbReference>
<keyword evidence="5" id="KW-0479">Metal-binding</keyword>
<feature type="domain" description="Polymerase nucleotidyl transferase" evidence="10">
    <location>
        <begin position="13"/>
        <end position="95"/>
    </location>
</feature>
<dbReference type="STRING" id="653733.Selin_0242"/>
<dbReference type="RefSeq" id="WP_013504887.1">
    <property type="nucleotide sequence ID" value="NC_014836.1"/>
</dbReference>
<dbReference type="KEGG" id="din:Selin_0242"/>
<evidence type="ECO:0000256" key="5">
    <source>
        <dbReference type="ARBA" id="ARBA00022723"/>
    </source>
</evidence>
<dbReference type="InParanoid" id="E6W6J8"/>
<name>E6W6J8_DESIS</name>
<evidence type="ECO:0000256" key="4">
    <source>
        <dbReference type="ARBA" id="ARBA00022695"/>
    </source>
</evidence>
<dbReference type="AlphaFoldDB" id="E6W6J8"/>
<gene>
    <name evidence="11" type="ordered locus">Selin_0242</name>
</gene>
<dbReference type="GO" id="GO:0005524">
    <property type="term" value="F:ATP binding"/>
    <property type="evidence" value="ECO:0007669"/>
    <property type="project" value="UniProtKB-KW"/>
</dbReference>
<dbReference type="GO" id="GO:0016779">
    <property type="term" value="F:nucleotidyltransferase activity"/>
    <property type="evidence" value="ECO:0007669"/>
    <property type="project" value="UniProtKB-KW"/>
</dbReference>
<sequence>MQSTDKLLKTLQDFKQKHAQEYGLLEIGLFGSVARGELKESSDVDVVIRIERPDLFLLAGLKSELEEVLQCPVDIVTYRENMNPFLKRRIDKEALYA</sequence>
<organism evidence="11 12">
    <name type="scientific">Desulfurispirillum indicum (strain ATCC BAA-1389 / DSM 22839 / S5)</name>
    <dbReference type="NCBI Taxonomy" id="653733"/>
    <lineage>
        <taxon>Bacteria</taxon>
        <taxon>Pseudomonadati</taxon>
        <taxon>Chrysiogenota</taxon>
        <taxon>Chrysiogenia</taxon>
        <taxon>Chrysiogenales</taxon>
        <taxon>Chrysiogenaceae</taxon>
        <taxon>Desulfurispirillum</taxon>
    </lineage>
</organism>
<dbReference type="Proteomes" id="UP000002572">
    <property type="component" value="Chromosome"/>
</dbReference>
<keyword evidence="7" id="KW-0067">ATP-binding</keyword>
<dbReference type="InterPro" id="IPR002934">
    <property type="entry name" value="Polymerase_NTP_transf_dom"/>
</dbReference>
<comment type="cofactor">
    <cofactor evidence="1">
        <name>Mg(2+)</name>
        <dbReference type="ChEBI" id="CHEBI:18420"/>
    </cofactor>
</comment>